<name>A0ABW2DTW6_9BACT</name>
<proteinExistence type="predicted"/>
<dbReference type="EMBL" id="JBHSYQ010000016">
    <property type="protein sequence ID" value="MFC6999961.1"/>
    <property type="molecule type" value="Genomic_DNA"/>
</dbReference>
<feature type="signal peptide" evidence="1">
    <location>
        <begin position="1"/>
        <end position="19"/>
    </location>
</feature>
<keyword evidence="1" id="KW-0732">Signal</keyword>
<protein>
    <submittedName>
        <fullName evidence="2">Uncharacterized protein</fullName>
    </submittedName>
</protein>
<feature type="chain" id="PRO_5045496895" evidence="1">
    <location>
        <begin position="20"/>
        <end position="134"/>
    </location>
</feature>
<gene>
    <name evidence="2" type="ORF">ACFQHR_20165</name>
</gene>
<reference evidence="3" key="1">
    <citation type="journal article" date="2019" name="Int. J. Syst. Evol. Microbiol.">
        <title>The Global Catalogue of Microorganisms (GCM) 10K type strain sequencing project: providing services to taxonomists for standard genome sequencing and annotation.</title>
        <authorList>
            <consortium name="The Broad Institute Genomics Platform"/>
            <consortium name="The Broad Institute Genome Sequencing Center for Infectious Disease"/>
            <person name="Wu L."/>
            <person name="Ma J."/>
        </authorList>
    </citation>
    <scope>NUCLEOTIDE SEQUENCE [LARGE SCALE GENOMIC DNA]</scope>
    <source>
        <strain evidence="3">CGMCC 4.7393</strain>
    </source>
</reference>
<evidence type="ECO:0000313" key="3">
    <source>
        <dbReference type="Proteomes" id="UP001596405"/>
    </source>
</evidence>
<evidence type="ECO:0000256" key="1">
    <source>
        <dbReference type="SAM" id="SignalP"/>
    </source>
</evidence>
<dbReference type="Proteomes" id="UP001596405">
    <property type="component" value="Unassembled WGS sequence"/>
</dbReference>
<keyword evidence="3" id="KW-1185">Reference proteome</keyword>
<accession>A0ABW2DTW6</accession>
<sequence length="134" mass="14997">MKIKLLAISLFFISIWCTGQSHSLATQKAASNFTNLVTFIDVSTGHRFLFKTTSRFNPHPPLFSTSLASSKVQVLAPPADRTPSLMLRNTILPYSKSSDNSLFYGTYSENEHLNHWQTFSAQVANMVLHGLFSK</sequence>
<organism evidence="2 3">
    <name type="scientific">Rufibacter roseus</name>
    <dbReference type="NCBI Taxonomy" id="1567108"/>
    <lineage>
        <taxon>Bacteria</taxon>
        <taxon>Pseudomonadati</taxon>
        <taxon>Bacteroidota</taxon>
        <taxon>Cytophagia</taxon>
        <taxon>Cytophagales</taxon>
        <taxon>Hymenobacteraceae</taxon>
        <taxon>Rufibacter</taxon>
    </lineage>
</organism>
<dbReference type="RefSeq" id="WP_153042203.1">
    <property type="nucleotide sequence ID" value="NZ_JBHSYQ010000016.1"/>
</dbReference>
<evidence type="ECO:0000313" key="2">
    <source>
        <dbReference type="EMBL" id="MFC6999961.1"/>
    </source>
</evidence>
<comment type="caution">
    <text evidence="2">The sequence shown here is derived from an EMBL/GenBank/DDBJ whole genome shotgun (WGS) entry which is preliminary data.</text>
</comment>